<keyword evidence="2" id="KW-1185">Reference proteome</keyword>
<dbReference type="Proteomes" id="UP000031637">
    <property type="component" value="Chromosome"/>
</dbReference>
<dbReference type="KEGG" id="shd:SUTH_01000"/>
<name>W0SCR8_9PROT</name>
<dbReference type="AlphaFoldDB" id="W0SCR8"/>
<evidence type="ECO:0000313" key="2">
    <source>
        <dbReference type="Proteomes" id="UP000031637"/>
    </source>
</evidence>
<protein>
    <submittedName>
        <fullName evidence="1">WbqC-like family protein</fullName>
    </submittedName>
</protein>
<dbReference type="InterPro" id="IPR014985">
    <property type="entry name" value="WbqC"/>
</dbReference>
<gene>
    <name evidence="1" type="ORF">SUTH_01000</name>
</gene>
<reference evidence="1 2" key="1">
    <citation type="journal article" date="2014" name="Syst. Appl. Microbiol.">
        <title>Complete genomes of freshwater sulfur oxidizers Sulfuricella denitrificans skB26 and Sulfuritalea hydrogenivorans sk43H: genetic insights into the sulfur oxidation pathway of betaproteobacteria.</title>
        <authorList>
            <person name="Watanabe T."/>
            <person name="Kojima H."/>
            <person name="Fukui M."/>
        </authorList>
    </citation>
    <scope>NUCLEOTIDE SEQUENCE [LARGE SCALE GENOMIC DNA]</scope>
    <source>
        <strain evidence="1">DSM22779</strain>
    </source>
</reference>
<dbReference type="EMBL" id="AP012547">
    <property type="protein sequence ID" value="BAO28806.1"/>
    <property type="molecule type" value="Genomic_DNA"/>
</dbReference>
<sequence>MRVGIIQSCYVPWRGFFDFIASVDKFVFLDDVQYTRRDWRTRNQLKTPNGLVWISVPVRYGARGTQAIDQTEVIYSATDDWRERHLNMFRQHYSRAPSYAAARSILENAFAFQDRSISELNIRLVRSVCASLGIRTELLSSRDLRAEGAKTDRLIDILRKVGASRYLSGASADAYLDKHAFAASGIALEYKTYDYPPYPQLWGEFIGGVSVLDLIANCGPASADFLRSRSPDRVIVPAPHPPT</sequence>
<dbReference type="STRING" id="1223802.SUTH_01000"/>
<evidence type="ECO:0000313" key="1">
    <source>
        <dbReference type="EMBL" id="BAO28806.1"/>
    </source>
</evidence>
<dbReference type="OrthoDB" id="3611744at2"/>
<dbReference type="HOGENOM" id="CLU_079350_0_0_4"/>
<accession>W0SCR8</accession>
<organism evidence="1 2">
    <name type="scientific">Sulfuritalea hydrogenivorans sk43H</name>
    <dbReference type="NCBI Taxonomy" id="1223802"/>
    <lineage>
        <taxon>Bacteria</taxon>
        <taxon>Pseudomonadati</taxon>
        <taxon>Pseudomonadota</taxon>
        <taxon>Betaproteobacteria</taxon>
        <taxon>Nitrosomonadales</taxon>
        <taxon>Sterolibacteriaceae</taxon>
        <taxon>Sulfuritalea</taxon>
    </lineage>
</organism>
<dbReference type="Pfam" id="PF08889">
    <property type="entry name" value="WbqC"/>
    <property type="match status" value="1"/>
</dbReference>
<proteinExistence type="predicted"/>
<dbReference type="RefSeq" id="WP_041097555.1">
    <property type="nucleotide sequence ID" value="NZ_AP012547.1"/>
</dbReference>